<accession>A0A7W7NZI4</accession>
<dbReference type="AlphaFoldDB" id="A0A7W7NZI4"/>
<protein>
    <recommendedName>
        <fullName evidence="1">DUF6957 domain-containing protein</fullName>
    </recommendedName>
</protein>
<dbReference type="RefSeq" id="WP_184585888.1">
    <property type="nucleotide sequence ID" value="NZ_JACHLI010000001.1"/>
</dbReference>
<reference evidence="2 3" key="1">
    <citation type="submission" date="2020-08" db="EMBL/GenBank/DDBJ databases">
        <title>Functional genomics of gut bacteria from endangered species of beetles.</title>
        <authorList>
            <person name="Carlos-Shanley C."/>
        </authorList>
    </citation>
    <scope>NUCLEOTIDE SEQUENCE [LARGE SCALE GENOMIC DNA]</scope>
    <source>
        <strain evidence="2 3">S00179</strain>
    </source>
</reference>
<dbReference type="InterPro" id="IPR054232">
    <property type="entry name" value="DUF6957"/>
</dbReference>
<dbReference type="Pfam" id="PF22275">
    <property type="entry name" value="DUF6957"/>
    <property type="match status" value="1"/>
</dbReference>
<sequence length="186" mass="21695">MTAPTGKTGGLIHRLIEKCFRLKHCDIRIEGTSDNHHGDWMAEEWRPGKRVIVVKFWRVWEPKVKLPTRIYLAWKKRHPIKVWSHDVVSDSHGKLNPGEWVISSGVIEARCFTGHALIGGFFDVVLVDTEEAVIQLQGLGYRLPQDEPTWPMRESWRKQQKWFMRMKSYEEARNANHKNLEEGAAQ</sequence>
<evidence type="ECO:0000259" key="1">
    <source>
        <dbReference type="Pfam" id="PF22275"/>
    </source>
</evidence>
<evidence type="ECO:0000313" key="3">
    <source>
        <dbReference type="Proteomes" id="UP000566995"/>
    </source>
</evidence>
<feature type="domain" description="DUF6957" evidence="1">
    <location>
        <begin position="41"/>
        <end position="108"/>
    </location>
</feature>
<dbReference type="Proteomes" id="UP000566995">
    <property type="component" value="Unassembled WGS sequence"/>
</dbReference>
<organism evidence="2 3">
    <name type="scientific">Pseudomonas nitroreducens</name>
    <dbReference type="NCBI Taxonomy" id="46680"/>
    <lineage>
        <taxon>Bacteria</taxon>
        <taxon>Pseudomonadati</taxon>
        <taxon>Pseudomonadota</taxon>
        <taxon>Gammaproteobacteria</taxon>
        <taxon>Pseudomonadales</taxon>
        <taxon>Pseudomonadaceae</taxon>
        <taxon>Pseudomonas</taxon>
    </lineage>
</organism>
<proteinExistence type="predicted"/>
<name>A0A7W7NZI4_PSENT</name>
<evidence type="ECO:0000313" key="2">
    <source>
        <dbReference type="EMBL" id="MBB4861634.1"/>
    </source>
</evidence>
<comment type="caution">
    <text evidence="2">The sequence shown here is derived from an EMBL/GenBank/DDBJ whole genome shotgun (WGS) entry which is preliminary data.</text>
</comment>
<dbReference type="EMBL" id="JACHLI010000001">
    <property type="protein sequence ID" value="MBB4861634.1"/>
    <property type="molecule type" value="Genomic_DNA"/>
</dbReference>
<gene>
    <name evidence="2" type="ORF">HNP46_000445</name>
</gene>